<evidence type="ECO:0000313" key="3">
    <source>
        <dbReference type="Proteomes" id="UP001285154"/>
    </source>
</evidence>
<dbReference type="RefSeq" id="WP_320252415.1">
    <property type="nucleotide sequence ID" value="NZ_JAVIIQ010000014.1"/>
</dbReference>
<keyword evidence="3" id="KW-1185">Reference proteome</keyword>
<dbReference type="InterPro" id="IPR002734">
    <property type="entry name" value="RibDG_C"/>
</dbReference>
<dbReference type="Gene3D" id="3.40.430.10">
    <property type="entry name" value="Dihydrofolate Reductase, subunit A"/>
    <property type="match status" value="1"/>
</dbReference>
<dbReference type="InterPro" id="IPR050765">
    <property type="entry name" value="Riboflavin_Biosynth_HTPR"/>
</dbReference>
<dbReference type="SUPFAM" id="SSF53597">
    <property type="entry name" value="Dihydrofolate reductase-like"/>
    <property type="match status" value="1"/>
</dbReference>
<organism evidence="2 3">
    <name type="scientific">Mesorhizobium vachelliae</name>
    <dbReference type="NCBI Taxonomy" id="3072309"/>
    <lineage>
        <taxon>Bacteria</taxon>
        <taxon>Pseudomonadati</taxon>
        <taxon>Pseudomonadota</taxon>
        <taxon>Alphaproteobacteria</taxon>
        <taxon>Hyphomicrobiales</taxon>
        <taxon>Phyllobacteriaceae</taxon>
        <taxon>Mesorhizobium</taxon>
    </lineage>
</organism>
<comment type="caution">
    <text evidence="2">The sequence shown here is derived from an EMBL/GenBank/DDBJ whole genome shotgun (WGS) entry which is preliminary data.</text>
</comment>
<dbReference type="PANTHER" id="PTHR38011:SF2">
    <property type="entry name" value="BIFUNCTIONAL DEAMINASE-REDUCTASE DOMAIN PROTEIN"/>
    <property type="match status" value="1"/>
</dbReference>
<sequence length="203" mass="21749">MARIVAIEHLTLDGVFQAPARADEDTRNGFGHGGWGIPGSDPKMQEVIGRAMTGGWSLLVGRTTYEDLHEAWAVRQPANPMTKALTGAQKFVASHDGGYEPRWENSTLLAGDAAEAARELKQGHDKTLVIFGSGKLLRALMRHGLVDELVLMVHPLVLGEGFRLFEAGQPPSTLTLSSQVSTATGVAILTYAFDGKDTAARSV</sequence>
<evidence type="ECO:0000259" key="1">
    <source>
        <dbReference type="Pfam" id="PF01872"/>
    </source>
</evidence>
<name>A0ABU5ACW2_9HYPH</name>
<accession>A0ABU5ACW2</accession>
<dbReference type="PANTHER" id="PTHR38011">
    <property type="entry name" value="DIHYDROFOLATE REDUCTASE FAMILY PROTEIN (AFU_ORTHOLOGUE AFUA_8G06820)"/>
    <property type="match status" value="1"/>
</dbReference>
<dbReference type="InterPro" id="IPR024072">
    <property type="entry name" value="DHFR-like_dom_sf"/>
</dbReference>
<dbReference type="Pfam" id="PF01872">
    <property type="entry name" value="RibD_C"/>
    <property type="match status" value="1"/>
</dbReference>
<protein>
    <submittedName>
        <fullName evidence="2">Dihydrofolate reductase family protein</fullName>
    </submittedName>
</protein>
<reference evidence="2 3" key="1">
    <citation type="submission" date="2023-08" db="EMBL/GenBank/DDBJ databases">
        <title>Implementing the SeqCode for naming new Mesorhizobium species isolated from Vachellia karroo root nodules.</title>
        <authorList>
            <person name="Van Lill M."/>
        </authorList>
    </citation>
    <scope>NUCLEOTIDE SEQUENCE [LARGE SCALE GENOMIC DNA]</scope>
    <source>
        <strain evidence="2 3">VK25D</strain>
    </source>
</reference>
<dbReference type="Proteomes" id="UP001285154">
    <property type="component" value="Unassembled WGS sequence"/>
</dbReference>
<feature type="domain" description="Bacterial bifunctional deaminase-reductase C-terminal" evidence="1">
    <location>
        <begin position="10"/>
        <end position="185"/>
    </location>
</feature>
<evidence type="ECO:0000313" key="2">
    <source>
        <dbReference type="EMBL" id="MDX8534762.1"/>
    </source>
</evidence>
<gene>
    <name evidence="2" type="ORF">RFM42_27485</name>
</gene>
<dbReference type="EMBL" id="JAVIIQ010000014">
    <property type="protein sequence ID" value="MDX8534762.1"/>
    <property type="molecule type" value="Genomic_DNA"/>
</dbReference>
<proteinExistence type="predicted"/>